<feature type="signal peptide" evidence="2">
    <location>
        <begin position="1"/>
        <end position="15"/>
    </location>
</feature>
<feature type="region of interest" description="Disordered" evidence="1">
    <location>
        <begin position="397"/>
        <end position="462"/>
    </location>
</feature>
<protein>
    <submittedName>
        <fullName evidence="3">Uncharacterized protein</fullName>
    </submittedName>
</protein>
<feature type="region of interest" description="Disordered" evidence="1">
    <location>
        <begin position="623"/>
        <end position="647"/>
    </location>
</feature>
<dbReference type="AlphaFoldDB" id="A0A182NTP1"/>
<dbReference type="VEuPathDB" id="VectorBase:ADIR011032"/>
<proteinExistence type="predicted"/>
<name>A0A182NTP1_9DIPT</name>
<feature type="compositionally biased region" description="Low complexity" evidence="1">
    <location>
        <begin position="676"/>
        <end position="700"/>
    </location>
</feature>
<feature type="chain" id="PRO_5012655840" evidence="2">
    <location>
        <begin position="16"/>
        <end position="1120"/>
    </location>
</feature>
<feature type="compositionally biased region" description="Low complexity" evidence="1">
    <location>
        <begin position="925"/>
        <end position="934"/>
    </location>
</feature>
<feature type="compositionally biased region" description="Low complexity" evidence="1">
    <location>
        <begin position="818"/>
        <end position="830"/>
    </location>
</feature>
<keyword evidence="4" id="KW-1185">Reference proteome</keyword>
<feature type="compositionally biased region" description="Polar residues" evidence="1">
    <location>
        <begin position="712"/>
        <end position="724"/>
    </location>
</feature>
<feature type="region of interest" description="Disordered" evidence="1">
    <location>
        <begin position="674"/>
        <end position="837"/>
    </location>
</feature>
<dbReference type="EnsemblMetazoa" id="ADIR011032-RA">
    <property type="protein sequence ID" value="ADIR011032-PA"/>
    <property type="gene ID" value="ADIR011032"/>
</dbReference>
<feature type="compositionally biased region" description="Basic and acidic residues" evidence="1">
    <location>
        <begin position="623"/>
        <end position="635"/>
    </location>
</feature>
<dbReference type="Proteomes" id="UP000075884">
    <property type="component" value="Unassembled WGS sequence"/>
</dbReference>
<organism evidence="3 4">
    <name type="scientific">Anopheles dirus</name>
    <dbReference type="NCBI Taxonomy" id="7168"/>
    <lineage>
        <taxon>Eukaryota</taxon>
        <taxon>Metazoa</taxon>
        <taxon>Ecdysozoa</taxon>
        <taxon>Arthropoda</taxon>
        <taxon>Hexapoda</taxon>
        <taxon>Insecta</taxon>
        <taxon>Pterygota</taxon>
        <taxon>Neoptera</taxon>
        <taxon>Endopterygota</taxon>
        <taxon>Diptera</taxon>
        <taxon>Nematocera</taxon>
        <taxon>Culicoidea</taxon>
        <taxon>Culicidae</taxon>
        <taxon>Anophelinae</taxon>
        <taxon>Anopheles</taxon>
    </lineage>
</organism>
<feature type="compositionally biased region" description="Low complexity" evidence="1">
    <location>
        <begin position="433"/>
        <end position="459"/>
    </location>
</feature>
<feature type="compositionally biased region" description="Low complexity" evidence="1">
    <location>
        <begin position="733"/>
        <end position="750"/>
    </location>
</feature>
<feature type="region of interest" description="Disordered" evidence="1">
    <location>
        <begin position="891"/>
        <end position="945"/>
    </location>
</feature>
<sequence length="1120" mass="118224">MKYLVLCTIIAGAAAAYSSSSYRDGKATGLYNQVSVGTDYADKFPHGNTGYTGGYQTHYAGPNGAGVAVGAGTGSFAPGFGGYPGPTVDFNNFFNGIQANFANLYQQQFALQQALFQQQQAAFAPFAGGFGGAAAGAGFGSVPVYGPNFAGGSNYVSSTRYPTGNYGSPNVASSSASFGPGGFHQTASIYPNNPGVPNVDTRFGGSEQSTGFQGGKPGFVGVSSFSSSSNINGQTHREAVTSVNDNGKITTHRVHSPPVSAPCKESLPSGCPAGLIRSKNVLSIPVYQSNMWQRAVWITLLVGYCSAGVATWSEDISVHNNAAVTGIHYSQHESSVNAARKAAADRLQQNQAASLVAAGGGSGGPCETLCYNSFTADGASDTETIGQGIVGFTSPGAGSAVGSSQKYSATSSRMSESSMQNVHGAPVIYPAVGGSSSGTRSSYTSSSSSRQQQLHSSGSAQPVSNALYGASDYGRSQTGFVQPVIYNVQGPQTHAAHSSFNERSSNERSVVGGRPIVANVVYTPVPVAGSSSNSFNTRSSFASTANEQQVVQPVLYPATNSDYSRRYVVHQDNQYRSNPSNTYVLYSKPVQYYAPARSRTDGSTSYDATGRVLNVNVVQPVHTERVDEQRTEQRAESVQTVQRQPDVFPARGSFDQQEHEHEQQQYVDELDGVSTEPSVVPGAGSSSSSQRRAEQQSSSSYVRTGSYVPSAGANNRYSTSQSADSQRRQTYHSAGPGFVAPVPVGGVSSSKYESASEQHQQHQQRQHVPIIVQPVPVGSSSTATRYTSSAHEQRSNTHGSGTGGSAYYSVPAGSAAYGSQHSNTASSSSHSSRHKAGAGGSFVHYPITNDEYGRRFGGGAGGYGADTDLHDIMSESESLARLQAQNVHNGAVAGSGTFDTESRFGGTSESEAGLGTMPGGFQRTKSWSSSSKWASEQRYGDDGKPKTYSMLSTAESEKHNVNGKTTGYKAATTTLEDDGKVSTYTPLLDWGKQDGGGLIGKVSTLKQTVYEKKRELLNGLNEKVSKMLWIPPYPSTTEEAPVNAAPQQDPMSEAPSIWWWQTTELPPSSRTQPTVMVTSTVRRTTERPSNDDRLVFTVADTDELEQPNVFIPTDVLVTEG</sequence>
<accession>A0A182NTP1</accession>
<evidence type="ECO:0000313" key="4">
    <source>
        <dbReference type="Proteomes" id="UP000075884"/>
    </source>
</evidence>
<evidence type="ECO:0000256" key="2">
    <source>
        <dbReference type="SAM" id="SignalP"/>
    </source>
</evidence>
<reference evidence="3" key="2">
    <citation type="submission" date="2020-05" db="UniProtKB">
        <authorList>
            <consortium name="EnsemblMetazoa"/>
        </authorList>
    </citation>
    <scope>IDENTIFICATION</scope>
    <source>
        <strain evidence="3">WRAIR2</strain>
    </source>
</reference>
<keyword evidence="2" id="KW-0732">Signal</keyword>
<evidence type="ECO:0000313" key="3">
    <source>
        <dbReference type="EnsemblMetazoa" id="ADIR011032-PA"/>
    </source>
</evidence>
<reference evidence="4" key="1">
    <citation type="submission" date="2013-03" db="EMBL/GenBank/DDBJ databases">
        <title>The Genome Sequence of Anopheles dirus WRAIR2.</title>
        <authorList>
            <consortium name="The Broad Institute Genomics Platform"/>
            <person name="Neafsey D.E."/>
            <person name="Walton C."/>
            <person name="Walker B."/>
            <person name="Young S.K."/>
            <person name="Zeng Q."/>
            <person name="Gargeya S."/>
            <person name="Fitzgerald M."/>
            <person name="Haas B."/>
            <person name="Abouelleil A."/>
            <person name="Allen A.W."/>
            <person name="Alvarado L."/>
            <person name="Arachchi H.M."/>
            <person name="Berlin A.M."/>
            <person name="Chapman S.B."/>
            <person name="Gainer-Dewar J."/>
            <person name="Goldberg J."/>
            <person name="Griggs A."/>
            <person name="Gujja S."/>
            <person name="Hansen M."/>
            <person name="Howarth C."/>
            <person name="Imamovic A."/>
            <person name="Ireland A."/>
            <person name="Larimer J."/>
            <person name="McCowan C."/>
            <person name="Murphy C."/>
            <person name="Pearson M."/>
            <person name="Poon T.W."/>
            <person name="Priest M."/>
            <person name="Roberts A."/>
            <person name="Saif S."/>
            <person name="Shea T."/>
            <person name="Sisk P."/>
            <person name="Sykes S."/>
            <person name="Wortman J."/>
            <person name="Nusbaum C."/>
            <person name="Birren B."/>
        </authorList>
    </citation>
    <scope>NUCLEOTIDE SEQUENCE [LARGE SCALE GENOMIC DNA]</scope>
    <source>
        <strain evidence="4">WRAIR2</strain>
    </source>
</reference>
<dbReference type="STRING" id="7168.A0A182NTP1"/>
<feature type="compositionally biased region" description="Low complexity" evidence="1">
    <location>
        <begin position="408"/>
        <end position="418"/>
    </location>
</feature>
<evidence type="ECO:0000256" key="1">
    <source>
        <dbReference type="SAM" id="MobiDB-lite"/>
    </source>
</evidence>
<feature type="compositionally biased region" description="Low complexity" evidence="1">
    <location>
        <begin position="761"/>
        <end position="790"/>
    </location>
</feature>